<reference evidence="5" key="2">
    <citation type="submission" date="2025-08" db="UniProtKB">
        <authorList>
            <consortium name="RefSeq"/>
        </authorList>
    </citation>
    <scope>IDENTIFICATION</scope>
    <source>
        <tissue evidence="5">Etiolated seedlings</tissue>
    </source>
</reference>
<dbReference type="InterPro" id="IPR006868">
    <property type="entry name" value="DUF630"/>
</dbReference>
<dbReference type="Pfam" id="PF04783">
    <property type="entry name" value="DUF630"/>
    <property type="match status" value="1"/>
</dbReference>
<feature type="compositionally biased region" description="Pro residues" evidence="1">
    <location>
        <begin position="277"/>
        <end position="291"/>
    </location>
</feature>
<feature type="region of interest" description="Disordered" evidence="1">
    <location>
        <begin position="252"/>
        <end position="303"/>
    </location>
</feature>
<dbReference type="Proteomes" id="UP000087171">
    <property type="component" value="Chromosome Ca5"/>
</dbReference>
<dbReference type="AlphaFoldDB" id="A0A1S3E937"/>
<protein>
    <submittedName>
        <fullName evidence="5">Uncharacterized protein LOC101505796</fullName>
    </submittedName>
</protein>
<feature type="compositionally biased region" description="Basic and acidic residues" evidence="1">
    <location>
        <begin position="221"/>
        <end position="239"/>
    </location>
</feature>
<accession>A0A1S3E937</accession>
<organism evidence="4 5">
    <name type="scientific">Cicer arietinum</name>
    <name type="common">Chickpea</name>
    <name type="synonym">Garbanzo</name>
    <dbReference type="NCBI Taxonomy" id="3827"/>
    <lineage>
        <taxon>Eukaryota</taxon>
        <taxon>Viridiplantae</taxon>
        <taxon>Streptophyta</taxon>
        <taxon>Embryophyta</taxon>
        <taxon>Tracheophyta</taxon>
        <taxon>Spermatophyta</taxon>
        <taxon>Magnoliopsida</taxon>
        <taxon>eudicotyledons</taxon>
        <taxon>Gunneridae</taxon>
        <taxon>Pentapetalae</taxon>
        <taxon>rosids</taxon>
        <taxon>fabids</taxon>
        <taxon>Fabales</taxon>
        <taxon>Fabaceae</taxon>
        <taxon>Papilionoideae</taxon>
        <taxon>50 kb inversion clade</taxon>
        <taxon>NPAAA clade</taxon>
        <taxon>Hologalegina</taxon>
        <taxon>IRL clade</taxon>
        <taxon>Cicereae</taxon>
        <taxon>Cicer</taxon>
    </lineage>
</organism>
<dbReference type="STRING" id="3827.A0A1S3E937"/>
<reference evidence="4" key="1">
    <citation type="journal article" date="2013" name="Nat. Biotechnol.">
        <title>Draft genome sequence of chickpea (Cicer arietinum) provides a resource for trait improvement.</title>
        <authorList>
            <person name="Varshney R.K."/>
            <person name="Song C."/>
            <person name="Saxena R.K."/>
            <person name="Azam S."/>
            <person name="Yu S."/>
            <person name="Sharpe A.G."/>
            <person name="Cannon S."/>
            <person name="Baek J."/>
            <person name="Rosen B.D."/>
            <person name="Tar'an B."/>
            <person name="Millan T."/>
            <person name="Zhang X."/>
            <person name="Ramsay L.D."/>
            <person name="Iwata A."/>
            <person name="Wang Y."/>
            <person name="Nelson W."/>
            <person name="Farmer A.D."/>
            <person name="Gaur P.M."/>
            <person name="Soderlund C."/>
            <person name="Penmetsa R.V."/>
            <person name="Xu C."/>
            <person name="Bharti A.K."/>
            <person name="He W."/>
            <person name="Winter P."/>
            <person name="Zhao S."/>
            <person name="Hane J.K."/>
            <person name="Carrasquilla-Garcia N."/>
            <person name="Condie J.A."/>
            <person name="Upadhyaya H.D."/>
            <person name="Luo M.C."/>
            <person name="Thudi M."/>
            <person name="Gowda C.L."/>
            <person name="Singh N.P."/>
            <person name="Lichtenzveig J."/>
            <person name="Gali K.K."/>
            <person name="Rubio J."/>
            <person name="Nadarajan N."/>
            <person name="Dolezel J."/>
            <person name="Bansal K.C."/>
            <person name="Xu X."/>
            <person name="Edwards D."/>
            <person name="Zhang G."/>
            <person name="Kahl G."/>
            <person name="Gil J."/>
            <person name="Singh K.B."/>
            <person name="Datta S.K."/>
            <person name="Jackson S.A."/>
            <person name="Wang J."/>
            <person name="Cook D.R."/>
        </authorList>
    </citation>
    <scope>NUCLEOTIDE SEQUENCE [LARGE SCALE GENOMIC DNA]</scope>
    <source>
        <strain evidence="4">cv. CDC Frontier</strain>
    </source>
</reference>
<dbReference type="Pfam" id="PF04782">
    <property type="entry name" value="DUF632"/>
    <property type="match status" value="1"/>
</dbReference>
<dbReference type="PANTHER" id="PTHR21450:SF43">
    <property type="entry name" value="DUF630 FAMILY PROTEIN"/>
    <property type="match status" value="1"/>
</dbReference>
<name>A0A1S3E937_CICAR</name>
<dbReference type="PaxDb" id="3827-XP_004503070.1"/>
<dbReference type="RefSeq" id="XP_012571918.1">
    <property type="nucleotide sequence ID" value="XM_012716464.1"/>
</dbReference>
<dbReference type="OrthoDB" id="1925648at2759"/>
<feature type="domain" description="DUF630" evidence="3">
    <location>
        <begin position="1"/>
        <end position="58"/>
    </location>
</feature>
<dbReference type="PANTHER" id="PTHR21450">
    <property type="entry name" value="PROTEIN ALTERED PHOSPHATE STARVATION RESPONSE 1"/>
    <property type="match status" value="1"/>
</dbReference>
<dbReference type="eggNOG" id="ENOG502QQB7">
    <property type="taxonomic scope" value="Eukaryota"/>
</dbReference>
<feature type="region of interest" description="Disordered" evidence="1">
    <location>
        <begin position="215"/>
        <end position="239"/>
    </location>
</feature>
<evidence type="ECO:0000313" key="4">
    <source>
        <dbReference type="Proteomes" id="UP000087171"/>
    </source>
</evidence>
<feature type="domain" description="DUF632" evidence="2">
    <location>
        <begin position="384"/>
        <end position="703"/>
    </location>
</feature>
<evidence type="ECO:0000259" key="3">
    <source>
        <dbReference type="Pfam" id="PF04783"/>
    </source>
</evidence>
<evidence type="ECO:0000256" key="1">
    <source>
        <dbReference type="SAM" id="MobiDB-lite"/>
    </source>
</evidence>
<evidence type="ECO:0000313" key="5">
    <source>
        <dbReference type="RefSeq" id="XP_012571918.1"/>
    </source>
</evidence>
<proteinExistence type="predicted"/>
<dbReference type="InterPro" id="IPR006867">
    <property type="entry name" value="DUF632"/>
</dbReference>
<keyword evidence="4" id="KW-1185">Reference proteome</keyword>
<gene>
    <name evidence="5" type="primary">LOC101505796</name>
</gene>
<sequence>MGRLYSKLHASSLVSLCKQRKDIIKAAKYCRYDLVTSFDLYLDSLFQLGNALNQYVELEFLIFDYSCIKLELSSSDIGFDLHHLHCDDLEFSSSDIDFDLHHLHCDDDDEEEEEELISSIDFSSEVMNESIYTCKLHASDRNNMRNKGKSTFEFENTTSQKPYNFYSNINPKHRSYDENIHLHMSHEDFGHSKHSQRNEIPQRVNNRYDYEHYGNNPFHMDMSHEDFGHHDHSQRKETSQIRVHRYEHYGSKPYPMIVSPSPVFESHNHETSRQNNAPPPLPPPPPPPPPQSEGIPDLEDKTELSSTASTFYNHNGMENGNRHHCSSNGTFSVGGINCNQDSFSTTEESFKGNLEPKATIQDIESLRTSGVCITTPDSSSRMSLKEAVLEINNDFKHICDCGRELSSVVEAGKLPYYSQSTKLRAFACCVLAQIFPFIPSFLYPSYMSYQQTPRTKMLLSNDKMQNSQELTKSGDLSSTLEQLHLWEKKLYSEVLTEEKHRILYDKQCKRLKELDGKGSESNKVDDTLASIKLLQSEISVVIASIGVISREIHELTDDKLLPELYKLIDGLLGLWKIMSTCHHKQFQAISKAISHVHIVDPLKKNKSSSKATLKLKKVVLNWGKCFSNFIKKQKTLVKHLNDWLQRCSLKETEENEDRISTLLPSDLEAPPIFKVCNNWYNAINKVSEIEVSKAINNFASNLHQFYQKLKEEHALKVRVKHFFKDYKQRFRSYCKKNYINSQQYYSFIKMKATDDFEENEIPLLRVSNDNLAVSRLRLIEERKKHQQFVKHVNDAASSCLQEGLTPIFEALLSFSLENLNIYEQLKFPNGGPHEQNLTQKEESKEDVPSATLLLSVSACFTSLSTTNIYVSSVRIQENYNYRHNIHMSNSKSTISPSRAPLVFQQNISYCSIQQCPVPNASVIAITKSEVHKDESKSTEYEVMNCPE</sequence>
<evidence type="ECO:0000259" key="2">
    <source>
        <dbReference type="Pfam" id="PF04782"/>
    </source>
</evidence>